<accession>A0A9X2AZP2</accession>
<evidence type="ECO:0000313" key="1">
    <source>
        <dbReference type="EMBL" id="MCJ7859301.1"/>
    </source>
</evidence>
<dbReference type="Proteomes" id="UP001139207">
    <property type="component" value="Unassembled WGS sequence"/>
</dbReference>
<keyword evidence="2" id="KW-1185">Reference proteome</keyword>
<dbReference type="EMBL" id="JALIEA010000017">
    <property type="protein sequence ID" value="MCJ7859301.1"/>
    <property type="molecule type" value="Genomic_DNA"/>
</dbReference>
<comment type="caution">
    <text evidence="1">The sequence shown here is derived from an EMBL/GenBank/DDBJ whole genome shotgun (WGS) entry which is preliminary data.</text>
</comment>
<protein>
    <submittedName>
        <fullName evidence="1">Uncharacterized protein</fullName>
    </submittedName>
</protein>
<dbReference type="RefSeq" id="WP_244805028.1">
    <property type="nucleotide sequence ID" value="NZ_JALIEA010000017.1"/>
</dbReference>
<sequence length="59" mass="6682">MYLLVTVIASLLVGLILVYLVLTVFDREPPAPGRTRRTRRVRAQDAVIGEHGEQHERAQ</sequence>
<organism evidence="1 2">
    <name type="scientific">Corynebacterium kalidii</name>
    <dbReference type="NCBI Taxonomy" id="2931982"/>
    <lineage>
        <taxon>Bacteria</taxon>
        <taxon>Bacillati</taxon>
        <taxon>Actinomycetota</taxon>
        <taxon>Actinomycetes</taxon>
        <taxon>Mycobacteriales</taxon>
        <taxon>Corynebacteriaceae</taxon>
        <taxon>Corynebacterium</taxon>
    </lineage>
</organism>
<reference evidence="1" key="1">
    <citation type="submission" date="2022-04" db="EMBL/GenBank/DDBJ databases">
        <title>Corynebacterium kalidii LD5P10.</title>
        <authorList>
            <person name="Sun J.Q."/>
        </authorList>
    </citation>
    <scope>NUCLEOTIDE SEQUENCE</scope>
    <source>
        <strain evidence="1">LD5P10</strain>
    </source>
</reference>
<gene>
    <name evidence="1" type="ORF">MUN33_11355</name>
</gene>
<dbReference type="AlphaFoldDB" id="A0A9X2AZP2"/>
<name>A0A9X2AZP2_9CORY</name>
<evidence type="ECO:0000313" key="2">
    <source>
        <dbReference type="Proteomes" id="UP001139207"/>
    </source>
</evidence>
<proteinExistence type="predicted"/>